<dbReference type="EMBL" id="SCWB01000006">
    <property type="protein sequence ID" value="TDM12145.1"/>
    <property type="molecule type" value="Genomic_DNA"/>
</dbReference>
<dbReference type="InterPro" id="IPR000415">
    <property type="entry name" value="Nitroreductase-like"/>
</dbReference>
<dbReference type="PANTHER" id="PTHR43035:SF1">
    <property type="entry name" value="FATTY ACID REPRESSION MUTANT PROTEIN 2-RELATED"/>
    <property type="match status" value="1"/>
</dbReference>
<keyword evidence="7" id="KW-1185">Reference proteome</keyword>
<comment type="cofactor">
    <cofactor evidence="1">
        <name>FMN</name>
        <dbReference type="ChEBI" id="CHEBI:58210"/>
    </cofactor>
</comment>
<feature type="domain" description="Nitroreductase" evidence="5">
    <location>
        <begin position="21"/>
        <end position="189"/>
    </location>
</feature>
<accession>A0A4R6BV04</accession>
<name>A0A4R6BV04_9STAP</name>
<comment type="caution">
    <text evidence="6">The sequence shown here is derived from an EMBL/GenBank/DDBJ whole genome shotgun (WGS) entry which is preliminary data.</text>
</comment>
<organism evidence="6 7">
    <name type="scientific">Macrococcus lamae</name>
    <dbReference type="NCBI Taxonomy" id="198484"/>
    <lineage>
        <taxon>Bacteria</taxon>
        <taxon>Bacillati</taxon>
        <taxon>Bacillota</taxon>
        <taxon>Bacilli</taxon>
        <taxon>Bacillales</taxon>
        <taxon>Staphylococcaceae</taxon>
        <taxon>Macrococcus</taxon>
    </lineage>
</organism>
<dbReference type="CDD" id="cd02140">
    <property type="entry name" value="Frm2-like"/>
    <property type="match status" value="1"/>
</dbReference>
<proteinExistence type="predicted"/>
<dbReference type="GO" id="GO:0034599">
    <property type="term" value="P:cellular response to oxidative stress"/>
    <property type="evidence" value="ECO:0007669"/>
    <property type="project" value="InterPro"/>
</dbReference>
<keyword evidence="4" id="KW-0560">Oxidoreductase</keyword>
<protein>
    <submittedName>
        <fullName evidence="6">Nitroreductase family protein</fullName>
    </submittedName>
</protein>
<dbReference type="Proteomes" id="UP000294802">
    <property type="component" value="Unassembled WGS sequence"/>
</dbReference>
<evidence type="ECO:0000259" key="5">
    <source>
        <dbReference type="Pfam" id="PF00881"/>
    </source>
</evidence>
<dbReference type="OrthoDB" id="9810617at2"/>
<dbReference type="InterPro" id="IPR029479">
    <property type="entry name" value="Nitroreductase"/>
</dbReference>
<dbReference type="PANTHER" id="PTHR43035">
    <property type="entry name" value="FATTY ACID REPRESSION MUTANT PROTEIN 2-RELATED"/>
    <property type="match status" value="1"/>
</dbReference>
<evidence type="ECO:0000313" key="7">
    <source>
        <dbReference type="Proteomes" id="UP000294802"/>
    </source>
</evidence>
<comment type="subcellular location">
    <subcellularLocation>
        <location evidence="2">Cytoplasm</location>
    </subcellularLocation>
</comment>
<evidence type="ECO:0000256" key="4">
    <source>
        <dbReference type="ARBA" id="ARBA00023002"/>
    </source>
</evidence>
<dbReference type="RefSeq" id="WP_133443568.1">
    <property type="nucleotide sequence ID" value="NZ_SCWB01000006.1"/>
</dbReference>
<dbReference type="GO" id="GO:0016491">
    <property type="term" value="F:oxidoreductase activity"/>
    <property type="evidence" value="ECO:0007669"/>
    <property type="project" value="UniProtKB-KW"/>
</dbReference>
<gene>
    <name evidence="6" type="ORF">ERX29_04840</name>
</gene>
<evidence type="ECO:0000313" key="6">
    <source>
        <dbReference type="EMBL" id="TDM12145.1"/>
    </source>
</evidence>
<dbReference type="SUPFAM" id="SSF55469">
    <property type="entry name" value="FMN-dependent nitroreductase-like"/>
    <property type="match status" value="1"/>
</dbReference>
<reference evidence="6 7" key="1">
    <citation type="submission" date="2019-01" db="EMBL/GenBank/DDBJ databases">
        <title>Draft genome sequences of the type strains of six Macrococcus species.</title>
        <authorList>
            <person name="Mazhar S."/>
            <person name="Altermann E."/>
            <person name="Hill C."/>
            <person name="Mcauliffe O."/>
        </authorList>
    </citation>
    <scope>NUCLEOTIDE SEQUENCE [LARGE SCALE GENOMIC DNA]</scope>
    <source>
        <strain evidence="6 7">CCM4815</strain>
    </source>
</reference>
<evidence type="ECO:0000256" key="2">
    <source>
        <dbReference type="ARBA" id="ARBA00004496"/>
    </source>
</evidence>
<keyword evidence="3" id="KW-0963">Cytoplasm</keyword>
<dbReference type="Pfam" id="PF00881">
    <property type="entry name" value="Nitroreductase"/>
    <property type="match status" value="1"/>
</dbReference>
<sequence>MGLFNKKEDKQEYKHLEGAMEKRRSVYHLEPKSPISDTEIEKILTEAVKFVPSAFNSQSTRVVLLLNDNHKQLWDLTRDALKELMGPDRDFSETEQKMNSFKAGYGTVLFFEDTGVVKGLQEKAPAYAEKFPVWSEHTNAMHQYAIWTAFAVKGLGASLQHYDGVIDEQVYETFSLPKTWKLIAQMPFGTIGSEPGPKEIATVENRLIIKK</sequence>
<dbReference type="AlphaFoldDB" id="A0A4R6BV04"/>
<dbReference type="InterPro" id="IPR033877">
    <property type="entry name" value="Frm2/Hbn1"/>
</dbReference>
<dbReference type="Gene3D" id="3.40.109.10">
    <property type="entry name" value="NADH Oxidase"/>
    <property type="match status" value="1"/>
</dbReference>
<evidence type="ECO:0000256" key="3">
    <source>
        <dbReference type="ARBA" id="ARBA00022490"/>
    </source>
</evidence>
<dbReference type="GO" id="GO:0005737">
    <property type="term" value="C:cytoplasm"/>
    <property type="evidence" value="ECO:0007669"/>
    <property type="project" value="UniProtKB-SubCell"/>
</dbReference>
<dbReference type="FunFam" id="3.40.109.10:FF:000001">
    <property type="entry name" value="Nitroreductase family"/>
    <property type="match status" value="1"/>
</dbReference>
<evidence type="ECO:0000256" key="1">
    <source>
        <dbReference type="ARBA" id="ARBA00001917"/>
    </source>
</evidence>